<reference evidence="2 3" key="1">
    <citation type="submission" date="2019-11" db="EMBL/GenBank/DDBJ databases">
        <title>Whole genome sequence of Oryza granulata.</title>
        <authorList>
            <person name="Li W."/>
        </authorList>
    </citation>
    <scope>NUCLEOTIDE SEQUENCE [LARGE SCALE GENOMIC DNA]</scope>
    <source>
        <strain evidence="3">cv. Menghai</strain>
        <tissue evidence="2">Leaf</tissue>
    </source>
</reference>
<keyword evidence="3" id="KW-1185">Reference proteome</keyword>
<gene>
    <name evidence="2" type="ORF">E2562_016578</name>
</gene>
<dbReference type="OrthoDB" id="1933116at2759"/>
<evidence type="ECO:0000259" key="1">
    <source>
        <dbReference type="Pfam" id="PF12937"/>
    </source>
</evidence>
<dbReference type="Proteomes" id="UP000479710">
    <property type="component" value="Unassembled WGS sequence"/>
</dbReference>
<dbReference type="InterPro" id="IPR036047">
    <property type="entry name" value="F-box-like_dom_sf"/>
</dbReference>
<dbReference type="AlphaFoldDB" id="A0A6G1C5W2"/>
<dbReference type="InterPro" id="IPR001810">
    <property type="entry name" value="F-box_dom"/>
</dbReference>
<proteinExistence type="predicted"/>
<feature type="domain" description="F-box" evidence="1">
    <location>
        <begin position="19"/>
        <end position="51"/>
    </location>
</feature>
<dbReference type="Pfam" id="PF12937">
    <property type="entry name" value="F-box-like"/>
    <property type="match status" value="1"/>
</dbReference>
<evidence type="ECO:0000313" key="2">
    <source>
        <dbReference type="EMBL" id="KAF0895848.1"/>
    </source>
</evidence>
<accession>A0A6G1C5W2</accession>
<protein>
    <recommendedName>
        <fullName evidence="1">F-box domain-containing protein</fullName>
    </recommendedName>
</protein>
<sequence>MESTSSDHRGCGGVDLISHLGDDVLVHVLGYLPTTADVACACLVSRLWRRLWPRVSSLLLASFEKNQERADRFVAFVNHVLAARAAHPDTARVEQIVISLFL</sequence>
<dbReference type="EMBL" id="SPHZ02000010">
    <property type="protein sequence ID" value="KAF0895848.1"/>
    <property type="molecule type" value="Genomic_DNA"/>
</dbReference>
<dbReference type="PANTHER" id="PTHR34223:SF51">
    <property type="entry name" value="OS06G0556300 PROTEIN"/>
    <property type="match status" value="1"/>
</dbReference>
<dbReference type="InterPro" id="IPR053197">
    <property type="entry name" value="F-box_SCFL_complex_component"/>
</dbReference>
<name>A0A6G1C5W2_9ORYZ</name>
<comment type="caution">
    <text evidence="2">The sequence shown here is derived from an EMBL/GenBank/DDBJ whole genome shotgun (WGS) entry which is preliminary data.</text>
</comment>
<dbReference type="SUPFAM" id="SSF81383">
    <property type="entry name" value="F-box domain"/>
    <property type="match status" value="1"/>
</dbReference>
<evidence type="ECO:0000313" key="3">
    <source>
        <dbReference type="Proteomes" id="UP000479710"/>
    </source>
</evidence>
<dbReference type="Gene3D" id="1.20.1280.50">
    <property type="match status" value="1"/>
</dbReference>
<dbReference type="PANTHER" id="PTHR34223">
    <property type="entry name" value="OS11G0201299 PROTEIN"/>
    <property type="match status" value="1"/>
</dbReference>
<organism evidence="2 3">
    <name type="scientific">Oryza meyeriana var. granulata</name>
    <dbReference type="NCBI Taxonomy" id="110450"/>
    <lineage>
        <taxon>Eukaryota</taxon>
        <taxon>Viridiplantae</taxon>
        <taxon>Streptophyta</taxon>
        <taxon>Embryophyta</taxon>
        <taxon>Tracheophyta</taxon>
        <taxon>Spermatophyta</taxon>
        <taxon>Magnoliopsida</taxon>
        <taxon>Liliopsida</taxon>
        <taxon>Poales</taxon>
        <taxon>Poaceae</taxon>
        <taxon>BOP clade</taxon>
        <taxon>Oryzoideae</taxon>
        <taxon>Oryzeae</taxon>
        <taxon>Oryzinae</taxon>
        <taxon>Oryza</taxon>
        <taxon>Oryza meyeriana</taxon>
    </lineage>
</organism>